<evidence type="ECO:0000256" key="1">
    <source>
        <dbReference type="SAM" id="MobiDB-lite"/>
    </source>
</evidence>
<proteinExistence type="predicted"/>
<name>A0A8T0S084_PANVG</name>
<dbReference type="AlphaFoldDB" id="A0A8T0S084"/>
<dbReference type="EMBL" id="CM029046">
    <property type="protein sequence ID" value="KAG2590685.1"/>
    <property type="molecule type" value="Genomic_DNA"/>
</dbReference>
<reference evidence="2" key="1">
    <citation type="submission" date="2020-05" db="EMBL/GenBank/DDBJ databases">
        <title>WGS assembly of Panicum virgatum.</title>
        <authorList>
            <person name="Lovell J.T."/>
            <person name="Jenkins J."/>
            <person name="Shu S."/>
            <person name="Juenger T.E."/>
            <person name="Schmutz J."/>
        </authorList>
    </citation>
    <scope>NUCLEOTIDE SEQUENCE</scope>
    <source>
        <strain evidence="2">AP13</strain>
    </source>
</reference>
<protein>
    <submittedName>
        <fullName evidence="2">Uncharacterized protein</fullName>
    </submittedName>
</protein>
<organism evidence="2 3">
    <name type="scientific">Panicum virgatum</name>
    <name type="common">Blackwell switchgrass</name>
    <dbReference type="NCBI Taxonomy" id="38727"/>
    <lineage>
        <taxon>Eukaryota</taxon>
        <taxon>Viridiplantae</taxon>
        <taxon>Streptophyta</taxon>
        <taxon>Embryophyta</taxon>
        <taxon>Tracheophyta</taxon>
        <taxon>Spermatophyta</taxon>
        <taxon>Magnoliopsida</taxon>
        <taxon>Liliopsida</taxon>
        <taxon>Poales</taxon>
        <taxon>Poaceae</taxon>
        <taxon>PACMAD clade</taxon>
        <taxon>Panicoideae</taxon>
        <taxon>Panicodae</taxon>
        <taxon>Paniceae</taxon>
        <taxon>Panicinae</taxon>
        <taxon>Panicum</taxon>
        <taxon>Panicum sect. Hiantes</taxon>
    </lineage>
</organism>
<comment type="caution">
    <text evidence="2">The sequence shown here is derived from an EMBL/GenBank/DDBJ whole genome shotgun (WGS) entry which is preliminary data.</text>
</comment>
<feature type="compositionally biased region" description="Low complexity" evidence="1">
    <location>
        <begin position="1"/>
        <end position="38"/>
    </location>
</feature>
<evidence type="ECO:0000313" key="2">
    <source>
        <dbReference type="EMBL" id="KAG2590685.1"/>
    </source>
</evidence>
<gene>
    <name evidence="2" type="ORF">PVAP13_5NG446680</name>
</gene>
<evidence type="ECO:0000313" key="3">
    <source>
        <dbReference type="Proteomes" id="UP000823388"/>
    </source>
</evidence>
<feature type="region of interest" description="Disordered" evidence="1">
    <location>
        <begin position="1"/>
        <end position="41"/>
    </location>
</feature>
<dbReference type="Proteomes" id="UP000823388">
    <property type="component" value="Chromosome 5N"/>
</dbReference>
<sequence>MSSATSSAVFTAAALSSPSTQPRRSTTTSRPSAAPSTAGTWRRHRWRVRICRHCSSASLGGLHHSRDSCTQSVMVEPLL</sequence>
<accession>A0A8T0S084</accession>
<keyword evidence="3" id="KW-1185">Reference proteome</keyword>